<accession>A0A6C0HGA9</accession>
<protein>
    <submittedName>
        <fullName evidence="1">Uncharacterized protein</fullName>
    </submittedName>
</protein>
<dbReference type="AlphaFoldDB" id="A0A6C0HGA9"/>
<proteinExistence type="predicted"/>
<name>A0A6C0HGA9_9ZZZZ</name>
<organism evidence="1">
    <name type="scientific">viral metagenome</name>
    <dbReference type="NCBI Taxonomy" id="1070528"/>
    <lineage>
        <taxon>unclassified sequences</taxon>
        <taxon>metagenomes</taxon>
        <taxon>organismal metagenomes</taxon>
    </lineage>
</organism>
<evidence type="ECO:0000313" key="1">
    <source>
        <dbReference type="EMBL" id="QHT79494.1"/>
    </source>
</evidence>
<sequence length="105" mass="12267">MKLTKKDYTSILKYYKINYENLTSLQIKNNAESILATKLCKCIKKVTPLITNESNAIAICTNSVLQKKYLKAFRFTCKKKAQFIAKKSRKNGIKLWKTKRRKTKN</sequence>
<dbReference type="EMBL" id="MN739949">
    <property type="protein sequence ID" value="QHT79494.1"/>
    <property type="molecule type" value="Genomic_DNA"/>
</dbReference>
<reference evidence="1" key="1">
    <citation type="journal article" date="2020" name="Nature">
        <title>Giant virus diversity and host interactions through global metagenomics.</title>
        <authorList>
            <person name="Schulz F."/>
            <person name="Roux S."/>
            <person name="Paez-Espino D."/>
            <person name="Jungbluth S."/>
            <person name="Walsh D.A."/>
            <person name="Denef V.J."/>
            <person name="McMahon K.D."/>
            <person name="Konstantinidis K.T."/>
            <person name="Eloe-Fadrosh E.A."/>
            <person name="Kyrpides N.C."/>
            <person name="Woyke T."/>
        </authorList>
    </citation>
    <scope>NUCLEOTIDE SEQUENCE</scope>
    <source>
        <strain evidence="1">GVMAG-M-3300023184-101</strain>
    </source>
</reference>